<dbReference type="AlphaFoldDB" id="A0A0A9DYA1"/>
<reference evidence="1" key="2">
    <citation type="journal article" date="2015" name="Data Brief">
        <title>Shoot transcriptome of the giant reed, Arundo donax.</title>
        <authorList>
            <person name="Barrero R.A."/>
            <person name="Guerrero F.D."/>
            <person name="Moolhuijzen P."/>
            <person name="Goolsby J.A."/>
            <person name="Tidwell J."/>
            <person name="Bellgard S.E."/>
            <person name="Bellgard M.I."/>
        </authorList>
    </citation>
    <scope>NUCLEOTIDE SEQUENCE</scope>
    <source>
        <tissue evidence="1">Shoot tissue taken approximately 20 cm above the soil surface</tissue>
    </source>
</reference>
<dbReference type="EMBL" id="GBRH01207275">
    <property type="protein sequence ID" value="JAD90620.1"/>
    <property type="molecule type" value="Transcribed_RNA"/>
</dbReference>
<organism evidence="1">
    <name type="scientific">Arundo donax</name>
    <name type="common">Giant reed</name>
    <name type="synonym">Donax arundinaceus</name>
    <dbReference type="NCBI Taxonomy" id="35708"/>
    <lineage>
        <taxon>Eukaryota</taxon>
        <taxon>Viridiplantae</taxon>
        <taxon>Streptophyta</taxon>
        <taxon>Embryophyta</taxon>
        <taxon>Tracheophyta</taxon>
        <taxon>Spermatophyta</taxon>
        <taxon>Magnoliopsida</taxon>
        <taxon>Liliopsida</taxon>
        <taxon>Poales</taxon>
        <taxon>Poaceae</taxon>
        <taxon>PACMAD clade</taxon>
        <taxon>Arundinoideae</taxon>
        <taxon>Arundineae</taxon>
        <taxon>Arundo</taxon>
    </lineage>
</organism>
<reference evidence="1" key="1">
    <citation type="submission" date="2014-09" db="EMBL/GenBank/DDBJ databases">
        <authorList>
            <person name="Magalhaes I.L.F."/>
            <person name="Oliveira U."/>
            <person name="Santos F.R."/>
            <person name="Vidigal T.H.D.A."/>
            <person name="Brescovit A.D."/>
            <person name="Santos A.J."/>
        </authorList>
    </citation>
    <scope>NUCLEOTIDE SEQUENCE</scope>
    <source>
        <tissue evidence="1">Shoot tissue taken approximately 20 cm above the soil surface</tissue>
    </source>
</reference>
<sequence length="19" mass="1727">MRSAVRGVAGAGAPDGVGV</sequence>
<name>A0A0A9DYA1_ARUDO</name>
<evidence type="ECO:0000313" key="1">
    <source>
        <dbReference type="EMBL" id="JAD90620.1"/>
    </source>
</evidence>
<accession>A0A0A9DYA1</accession>
<protein>
    <submittedName>
        <fullName evidence="1">Uncharacterized protein</fullName>
    </submittedName>
</protein>
<proteinExistence type="predicted"/>